<accession>A0A0V1A839</accession>
<keyword evidence="3" id="KW-1185">Reference proteome</keyword>
<dbReference type="EMBL" id="JYDQ01000024">
    <property type="protein sequence ID" value="KRY20499.1"/>
    <property type="molecule type" value="Genomic_DNA"/>
</dbReference>
<dbReference type="OrthoDB" id="5864674at2759"/>
<sequence length="156" mass="18117">MTVYFLLESKSLRVNGTCLIPVHSSDTWKKSEVNNTLERFKDEVKFDGERYVVKLPWKTPEVRIPNSYEQAEQRLQQLEKRGWIVKKQRKRMVQQEKPGIYNITPSIATAKRQRDAELTALTESDSGHPDTILTVQDWNPSGHLKDVPADTARPRR</sequence>
<protein>
    <submittedName>
        <fullName evidence="2">Uncharacterized protein</fullName>
    </submittedName>
</protein>
<proteinExistence type="predicted"/>
<evidence type="ECO:0000313" key="3">
    <source>
        <dbReference type="Proteomes" id="UP000054783"/>
    </source>
</evidence>
<organism evidence="2 3">
    <name type="scientific">Trichinella patagoniensis</name>
    <dbReference type="NCBI Taxonomy" id="990121"/>
    <lineage>
        <taxon>Eukaryota</taxon>
        <taxon>Metazoa</taxon>
        <taxon>Ecdysozoa</taxon>
        <taxon>Nematoda</taxon>
        <taxon>Enoplea</taxon>
        <taxon>Dorylaimia</taxon>
        <taxon>Trichinellida</taxon>
        <taxon>Trichinellidae</taxon>
        <taxon>Trichinella</taxon>
    </lineage>
</organism>
<comment type="caution">
    <text evidence="2">The sequence shown here is derived from an EMBL/GenBank/DDBJ whole genome shotgun (WGS) entry which is preliminary data.</text>
</comment>
<evidence type="ECO:0000256" key="1">
    <source>
        <dbReference type="SAM" id="MobiDB-lite"/>
    </source>
</evidence>
<name>A0A0V1A839_9BILA</name>
<dbReference type="AlphaFoldDB" id="A0A0V1A839"/>
<dbReference type="Proteomes" id="UP000054783">
    <property type="component" value="Unassembled WGS sequence"/>
</dbReference>
<gene>
    <name evidence="2" type="ORF">T12_8805</name>
</gene>
<feature type="region of interest" description="Disordered" evidence="1">
    <location>
        <begin position="121"/>
        <end position="156"/>
    </location>
</feature>
<reference evidence="2 3" key="1">
    <citation type="submission" date="2015-01" db="EMBL/GenBank/DDBJ databases">
        <title>Evolution of Trichinella species and genotypes.</title>
        <authorList>
            <person name="Korhonen P.K."/>
            <person name="Edoardo P."/>
            <person name="Giuseppe L.R."/>
            <person name="Gasser R.B."/>
        </authorList>
    </citation>
    <scope>NUCLEOTIDE SEQUENCE [LARGE SCALE GENOMIC DNA]</scope>
    <source>
        <strain evidence="2">ISS2496</strain>
    </source>
</reference>
<evidence type="ECO:0000313" key="2">
    <source>
        <dbReference type="EMBL" id="KRY20499.1"/>
    </source>
</evidence>